<evidence type="ECO:0000313" key="2">
    <source>
        <dbReference type="Proteomes" id="UP000790709"/>
    </source>
</evidence>
<evidence type="ECO:0000313" key="1">
    <source>
        <dbReference type="EMBL" id="KAH7924206.1"/>
    </source>
</evidence>
<comment type="caution">
    <text evidence="1">The sequence shown here is derived from an EMBL/GenBank/DDBJ whole genome shotgun (WGS) entry which is preliminary data.</text>
</comment>
<reference evidence="1" key="1">
    <citation type="journal article" date="2021" name="New Phytol.">
        <title>Evolutionary innovations through gain and loss of genes in the ectomycorrhizal Boletales.</title>
        <authorList>
            <person name="Wu G."/>
            <person name="Miyauchi S."/>
            <person name="Morin E."/>
            <person name="Kuo A."/>
            <person name="Drula E."/>
            <person name="Varga T."/>
            <person name="Kohler A."/>
            <person name="Feng B."/>
            <person name="Cao Y."/>
            <person name="Lipzen A."/>
            <person name="Daum C."/>
            <person name="Hundley H."/>
            <person name="Pangilinan J."/>
            <person name="Johnson J."/>
            <person name="Barry K."/>
            <person name="LaButti K."/>
            <person name="Ng V."/>
            <person name="Ahrendt S."/>
            <person name="Min B."/>
            <person name="Choi I.G."/>
            <person name="Park H."/>
            <person name="Plett J.M."/>
            <person name="Magnuson J."/>
            <person name="Spatafora J.W."/>
            <person name="Nagy L.G."/>
            <person name="Henrissat B."/>
            <person name="Grigoriev I.V."/>
            <person name="Yang Z.L."/>
            <person name="Xu J."/>
            <person name="Martin F.M."/>
        </authorList>
    </citation>
    <scope>NUCLEOTIDE SEQUENCE</scope>
    <source>
        <strain evidence="1">KUC20120723A-06</strain>
    </source>
</reference>
<keyword evidence="2" id="KW-1185">Reference proteome</keyword>
<dbReference type="EMBL" id="MU266431">
    <property type="protein sequence ID" value="KAH7924206.1"/>
    <property type="molecule type" value="Genomic_DNA"/>
</dbReference>
<sequence length="311" mass="33762">MGAWLSLITDLFPPATQFTADDVPDMTGKVVLVTGANAGIGKETARVLLTKNAKVYVAARDQAKGEATVQELKERTGKEAIFMKLDLADLKAVKAAAEDFLRKEKQLNVLFNNAGVMNSPVEMLTEDGYDLQFGTNVLGHFYLTKLLMPLLLSTAKNATEGIARVVNTSSNGHALSGLHFNAMKDSPARRKMSTYALYGQSKTGNIVFSAELARRYGDQGIVSTSLNPGGIKTELGRHSGSLFIYLFGPFLHDVSFGALTQLYAGTTPDGAALNGKYLIPWARIGSPRPDTQDPQLGKELWTWCEEQVENV</sequence>
<accession>A0ACB8BET2</accession>
<name>A0ACB8BET2_9AGAM</name>
<dbReference type="Proteomes" id="UP000790709">
    <property type="component" value="Unassembled WGS sequence"/>
</dbReference>
<gene>
    <name evidence="1" type="ORF">BV22DRAFT_1091419</name>
</gene>
<protein>
    <submittedName>
        <fullName evidence="1">NAD(P)-binding protein</fullName>
    </submittedName>
</protein>
<organism evidence="1 2">
    <name type="scientific">Leucogyrophana mollusca</name>
    <dbReference type="NCBI Taxonomy" id="85980"/>
    <lineage>
        <taxon>Eukaryota</taxon>
        <taxon>Fungi</taxon>
        <taxon>Dikarya</taxon>
        <taxon>Basidiomycota</taxon>
        <taxon>Agaricomycotina</taxon>
        <taxon>Agaricomycetes</taxon>
        <taxon>Agaricomycetidae</taxon>
        <taxon>Boletales</taxon>
        <taxon>Boletales incertae sedis</taxon>
        <taxon>Leucogyrophana</taxon>
    </lineage>
</organism>
<proteinExistence type="predicted"/>